<accession>A0AAV2C9G9</accession>
<evidence type="ECO:0000313" key="4">
    <source>
        <dbReference type="Proteomes" id="UP001497516"/>
    </source>
</evidence>
<feature type="signal peptide" evidence="2">
    <location>
        <begin position="1"/>
        <end position="29"/>
    </location>
</feature>
<dbReference type="GO" id="GO:0001709">
    <property type="term" value="P:cell fate determination"/>
    <property type="evidence" value="ECO:0007669"/>
    <property type="project" value="TreeGrafter"/>
</dbReference>
<name>A0AAV2C9G9_9ROSI</name>
<gene>
    <name evidence="3" type="ORF">LTRI10_LOCUS1093</name>
</gene>
<keyword evidence="4" id="KW-1185">Reference proteome</keyword>
<proteinExistence type="predicted"/>
<protein>
    <submittedName>
        <fullName evidence="3">Uncharacterized protein</fullName>
    </submittedName>
</protein>
<dbReference type="PANTHER" id="PTHR33184:SF11">
    <property type="entry name" value="BETA-1,3-N-ACETYLGLUCOSAMINYLTRANSFERASE FAMILY PROTEIN"/>
    <property type="match status" value="1"/>
</dbReference>
<keyword evidence="1 2" id="KW-0732">Signal</keyword>
<reference evidence="3 4" key="1">
    <citation type="submission" date="2024-04" db="EMBL/GenBank/DDBJ databases">
        <authorList>
            <person name="Fracassetti M."/>
        </authorList>
    </citation>
    <scope>NUCLEOTIDE SEQUENCE [LARGE SCALE GENOMIC DNA]</scope>
</reference>
<dbReference type="EMBL" id="OZ034813">
    <property type="protein sequence ID" value="CAL1353170.1"/>
    <property type="molecule type" value="Genomic_DNA"/>
</dbReference>
<dbReference type="Pfam" id="PF24068">
    <property type="entry name" value="TPD1_C"/>
    <property type="match status" value="1"/>
</dbReference>
<dbReference type="AlphaFoldDB" id="A0AAV2C9G9"/>
<dbReference type="Proteomes" id="UP001497516">
    <property type="component" value="Chromosome 1"/>
</dbReference>
<sequence length="128" mass="13632">MSRLSSGTSPLVSVILIILCLVSKEFAYACSVNDMLIGTVRSGKEVGGQTEWIVTFTNRCSCPIENIVLSCQGFQTAEPISQTVLKVNGGQCLLYSGTQLKAGGSLSFSYAWNSPFNLTPLNIAPMGC</sequence>
<dbReference type="InterPro" id="IPR040361">
    <property type="entry name" value="TPD1"/>
</dbReference>
<organism evidence="3 4">
    <name type="scientific">Linum trigynum</name>
    <dbReference type="NCBI Taxonomy" id="586398"/>
    <lineage>
        <taxon>Eukaryota</taxon>
        <taxon>Viridiplantae</taxon>
        <taxon>Streptophyta</taxon>
        <taxon>Embryophyta</taxon>
        <taxon>Tracheophyta</taxon>
        <taxon>Spermatophyta</taxon>
        <taxon>Magnoliopsida</taxon>
        <taxon>eudicotyledons</taxon>
        <taxon>Gunneridae</taxon>
        <taxon>Pentapetalae</taxon>
        <taxon>rosids</taxon>
        <taxon>fabids</taxon>
        <taxon>Malpighiales</taxon>
        <taxon>Linaceae</taxon>
        <taxon>Linum</taxon>
    </lineage>
</organism>
<evidence type="ECO:0000256" key="1">
    <source>
        <dbReference type="ARBA" id="ARBA00022729"/>
    </source>
</evidence>
<dbReference type="PANTHER" id="PTHR33184">
    <property type="entry name" value="PROTEIN TAPETUM DETERMINANT 1-LIKE-RELATED"/>
    <property type="match status" value="1"/>
</dbReference>
<evidence type="ECO:0000256" key="2">
    <source>
        <dbReference type="SAM" id="SignalP"/>
    </source>
</evidence>
<evidence type="ECO:0000313" key="3">
    <source>
        <dbReference type="EMBL" id="CAL1353170.1"/>
    </source>
</evidence>
<feature type="chain" id="PRO_5043718614" evidence="2">
    <location>
        <begin position="30"/>
        <end position="128"/>
    </location>
</feature>